<dbReference type="OrthoDB" id="279734at2"/>
<dbReference type="CDD" id="cd02440">
    <property type="entry name" value="AdoMet_MTases"/>
    <property type="match status" value="1"/>
</dbReference>
<keyword evidence="2 5" id="KW-0808">Transferase</keyword>
<accession>A0A553ZQX1</accession>
<evidence type="ECO:0000313" key="5">
    <source>
        <dbReference type="EMBL" id="TSB43871.1"/>
    </source>
</evidence>
<dbReference type="Pfam" id="PF13649">
    <property type="entry name" value="Methyltransf_25"/>
    <property type="match status" value="1"/>
</dbReference>
<dbReference type="GO" id="GO:0032259">
    <property type="term" value="P:methylation"/>
    <property type="evidence" value="ECO:0007669"/>
    <property type="project" value="UniProtKB-KW"/>
</dbReference>
<evidence type="ECO:0000313" key="6">
    <source>
        <dbReference type="Proteomes" id="UP000320888"/>
    </source>
</evidence>
<protein>
    <submittedName>
        <fullName evidence="5">Class I SAM-dependent methyltransferase</fullName>
    </submittedName>
</protein>
<name>A0A553ZQX1_9ACTN</name>
<evidence type="ECO:0000256" key="2">
    <source>
        <dbReference type="ARBA" id="ARBA00022679"/>
    </source>
</evidence>
<evidence type="ECO:0000256" key="3">
    <source>
        <dbReference type="ARBA" id="ARBA00022691"/>
    </source>
</evidence>
<comment type="caution">
    <text evidence="5">The sequence shown here is derived from an EMBL/GenBank/DDBJ whole genome shotgun (WGS) entry which is preliminary data.</text>
</comment>
<dbReference type="Gene3D" id="2.20.25.110">
    <property type="entry name" value="S-adenosyl-L-methionine-dependent methyltransferases"/>
    <property type="match status" value="1"/>
</dbReference>
<evidence type="ECO:0000256" key="1">
    <source>
        <dbReference type="ARBA" id="ARBA00022603"/>
    </source>
</evidence>
<dbReference type="Gene3D" id="3.40.50.150">
    <property type="entry name" value="Vaccinia Virus protein VP39"/>
    <property type="match status" value="1"/>
</dbReference>
<dbReference type="AlphaFoldDB" id="A0A553ZQX1"/>
<organism evidence="5 6">
    <name type="scientific">Streptomyces benahoarensis</name>
    <dbReference type="NCBI Taxonomy" id="2595054"/>
    <lineage>
        <taxon>Bacteria</taxon>
        <taxon>Bacillati</taxon>
        <taxon>Actinomycetota</taxon>
        <taxon>Actinomycetes</taxon>
        <taxon>Kitasatosporales</taxon>
        <taxon>Streptomycetaceae</taxon>
        <taxon>Streptomyces</taxon>
    </lineage>
</organism>
<sequence>MMQGQPHRDAGMPEPYAATADLYDRLVAYAIDQWGESPRARMADFIEETWAARGQRVRRVLELCCGTGLMTEQLVRRGYQVTALDRSETMLALAKKRVGGSAALHRIELPAPLPTGADAVVCTAAALNYQPGAEPLGETLRAVAEALPTGATFVFDLETAALLKGHWGNRIWAADQGDVTFLWNFTSEPDTAYCDLRYTQFTRDDAPAGTYTAAREVHRLYAFDHATVRDRAHAAGFARAEVFENYTARPATDTTRYETWVLTRGEG</sequence>
<proteinExistence type="predicted"/>
<feature type="domain" description="Methyltransferase" evidence="4">
    <location>
        <begin position="60"/>
        <end position="147"/>
    </location>
</feature>
<keyword evidence="6" id="KW-1185">Reference proteome</keyword>
<evidence type="ECO:0000259" key="4">
    <source>
        <dbReference type="Pfam" id="PF13649"/>
    </source>
</evidence>
<dbReference type="RefSeq" id="WP_143939587.1">
    <property type="nucleotide sequence ID" value="NZ_VKLS01000009.1"/>
</dbReference>
<dbReference type="SUPFAM" id="SSF53335">
    <property type="entry name" value="S-adenosyl-L-methionine-dependent methyltransferases"/>
    <property type="match status" value="1"/>
</dbReference>
<dbReference type="EMBL" id="VKLS01000009">
    <property type="protein sequence ID" value="TSB43871.1"/>
    <property type="molecule type" value="Genomic_DNA"/>
</dbReference>
<dbReference type="InterPro" id="IPR029063">
    <property type="entry name" value="SAM-dependent_MTases_sf"/>
</dbReference>
<dbReference type="InterPro" id="IPR041698">
    <property type="entry name" value="Methyltransf_25"/>
</dbReference>
<keyword evidence="3" id="KW-0949">S-adenosyl-L-methionine</keyword>
<reference evidence="5 6" key="1">
    <citation type="submission" date="2019-07" db="EMBL/GenBank/DDBJ databases">
        <title>Draft genome for Streptomyces benahoarensis MZ03-48.</title>
        <authorList>
            <person name="Gonzalez-Pimentel J.L."/>
        </authorList>
    </citation>
    <scope>NUCLEOTIDE SEQUENCE [LARGE SCALE GENOMIC DNA]</scope>
    <source>
        <strain evidence="5 6">MZ03-48</strain>
    </source>
</reference>
<dbReference type="GO" id="GO:0008168">
    <property type="term" value="F:methyltransferase activity"/>
    <property type="evidence" value="ECO:0007669"/>
    <property type="project" value="UniProtKB-KW"/>
</dbReference>
<dbReference type="Proteomes" id="UP000320888">
    <property type="component" value="Unassembled WGS sequence"/>
</dbReference>
<keyword evidence="1 5" id="KW-0489">Methyltransferase</keyword>
<dbReference type="PANTHER" id="PTHR43464:SF19">
    <property type="entry name" value="UBIQUINONE BIOSYNTHESIS O-METHYLTRANSFERASE, MITOCHONDRIAL"/>
    <property type="match status" value="1"/>
</dbReference>
<gene>
    <name evidence="5" type="ORF">FNZ23_02120</name>
</gene>
<dbReference type="PANTHER" id="PTHR43464">
    <property type="entry name" value="METHYLTRANSFERASE"/>
    <property type="match status" value="1"/>
</dbReference>